<keyword evidence="3" id="KW-1185">Reference proteome</keyword>
<name>A0A5R8KHP7_9BACT</name>
<reference evidence="2 3" key="1">
    <citation type="submission" date="2019-05" db="EMBL/GenBank/DDBJ databases">
        <title>Verrucobacter flavum gen. nov., sp. nov. a new member of the family Verrucomicrobiaceae.</title>
        <authorList>
            <person name="Szuroczki S."/>
            <person name="Abbaszade G."/>
            <person name="Szabo A."/>
            <person name="Felfoldi T."/>
            <person name="Schumann P."/>
            <person name="Boka K."/>
            <person name="Keki Z."/>
            <person name="Toumi M."/>
            <person name="Toth E."/>
        </authorList>
    </citation>
    <scope>NUCLEOTIDE SEQUENCE [LARGE SCALE GENOMIC DNA]</scope>
    <source>
        <strain evidence="2 3">MG-N-17</strain>
    </source>
</reference>
<dbReference type="Pfam" id="PF18723">
    <property type="entry name" value="HMUDK_hel"/>
    <property type="match status" value="1"/>
</dbReference>
<proteinExistence type="predicted"/>
<evidence type="ECO:0000313" key="3">
    <source>
        <dbReference type="Proteomes" id="UP000306196"/>
    </source>
</evidence>
<dbReference type="OrthoDB" id="3333864at2"/>
<dbReference type="AlphaFoldDB" id="A0A5R8KHP7"/>
<dbReference type="Proteomes" id="UP000306196">
    <property type="component" value="Unassembled WGS sequence"/>
</dbReference>
<dbReference type="EMBL" id="VAUV01000004">
    <property type="protein sequence ID" value="TLD71838.1"/>
    <property type="molecule type" value="Genomic_DNA"/>
</dbReference>
<dbReference type="InterPro" id="IPR040684">
    <property type="entry name" value="HMUDK_hel"/>
</dbReference>
<gene>
    <name evidence="2" type="ORF">FEM03_05960</name>
</gene>
<evidence type="ECO:0000313" key="2">
    <source>
        <dbReference type="EMBL" id="TLD71838.1"/>
    </source>
</evidence>
<sequence length="350" mass="40717">MLILPPSPIIPTLEAGDFGFLRPLKVSRVFSSYWRFAAERQRVFLRRIRGASPPWSDDPVLQIHKFTNAYRASDRVSQYLIRRVIYDKEHNLRDTFFRILLFKIFNRIDTWELLEGEFGKVSLDNYSFKSYDRVLSEAMAKGERLYSPAYIMPSGGRSSEYARKHQMHLRLLERMIEDELPEQLSEAPTMARSFELIREYPSIGDFLAYQYVTDINYSQITDFRETEFVVPGPGARDGIKKCFTDFGGLTEPEIIKFIAKRQDECFSAVGVSFPTLWGRRLQLIDCQNLFCEVDKYARVAHPEILGISGRTRIKQKLKPTSEPLQLFYPPKWGINNLLNADPEYVPNPRS</sequence>
<feature type="domain" description="5-hmdU DNA kinase helical" evidence="1">
    <location>
        <begin position="28"/>
        <end position="304"/>
    </location>
</feature>
<organism evidence="2 3">
    <name type="scientific">Phragmitibacter flavus</name>
    <dbReference type="NCBI Taxonomy" id="2576071"/>
    <lineage>
        <taxon>Bacteria</taxon>
        <taxon>Pseudomonadati</taxon>
        <taxon>Verrucomicrobiota</taxon>
        <taxon>Verrucomicrobiia</taxon>
        <taxon>Verrucomicrobiales</taxon>
        <taxon>Verrucomicrobiaceae</taxon>
        <taxon>Phragmitibacter</taxon>
    </lineage>
</organism>
<accession>A0A5R8KHP7</accession>
<evidence type="ECO:0000259" key="1">
    <source>
        <dbReference type="Pfam" id="PF18723"/>
    </source>
</evidence>
<protein>
    <recommendedName>
        <fullName evidence="1">5-hmdU DNA kinase helical domain-containing protein</fullName>
    </recommendedName>
</protein>
<comment type="caution">
    <text evidence="2">The sequence shown here is derived from an EMBL/GenBank/DDBJ whole genome shotgun (WGS) entry which is preliminary data.</text>
</comment>